<dbReference type="EMBL" id="GBRH01239296">
    <property type="protein sequence ID" value="JAD58599.1"/>
    <property type="molecule type" value="Transcribed_RNA"/>
</dbReference>
<evidence type="ECO:0000313" key="1">
    <source>
        <dbReference type="EMBL" id="JAD58599.1"/>
    </source>
</evidence>
<proteinExistence type="predicted"/>
<organism evidence="1">
    <name type="scientific">Arundo donax</name>
    <name type="common">Giant reed</name>
    <name type="synonym">Donax arundinaceus</name>
    <dbReference type="NCBI Taxonomy" id="35708"/>
    <lineage>
        <taxon>Eukaryota</taxon>
        <taxon>Viridiplantae</taxon>
        <taxon>Streptophyta</taxon>
        <taxon>Embryophyta</taxon>
        <taxon>Tracheophyta</taxon>
        <taxon>Spermatophyta</taxon>
        <taxon>Magnoliopsida</taxon>
        <taxon>Liliopsida</taxon>
        <taxon>Poales</taxon>
        <taxon>Poaceae</taxon>
        <taxon>PACMAD clade</taxon>
        <taxon>Arundinoideae</taxon>
        <taxon>Arundineae</taxon>
        <taxon>Arundo</taxon>
    </lineage>
</organism>
<name>A0A0A9B3S4_ARUDO</name>
<dbReference type="AlphaFoldDB" id="A0A0A9B3S4"/>
<reference evidence="1" key="2">
    <citation type="journal article" date="2015" name="Data Brief">
        <title>Shoot transcriptome of the giant reed, Arundo donax.</title>
        <authorList>
            <person name="Barrero R.A."/>
            <person name="Guerrero F.D."/>
            <person name="Moolhuijzen P."/>
            <person name="Goolsby J.A."/>
            <person name="Tidwell J."/>
            <person name="Bellgard S.E."/>
            <person name="Bellgard M.I."/>
        </authorList>
    </citation>
    <scope>NUCLEOTIDE SEQUENCE</scope>
    <source>
        <tissue evidence="1">Shoot tissue taken approximately 20 cm above the soil surface</tissue>
    </source>
</reference>
<protein>
    <submittedName>
        <fullName evidence="1">Uncharacterized protein</fullName>
    </submittedName>
</protein>
<sequence length="47" mass="5775">MFSEKGSMQIFFSAHKSQLYGVNWQFSILYQMFYFCSRTYCLHYKNL</sequence>
<reference evidence="1" key="1">
    <citation type="submission" date="2014-09" db="EMBL/GenBank/DDBJ databases">
        <authorList>
            <person name="Magalhaes I.L.F."/>
            <person name="Oliveira U."/>
            <person name="Santos F.R."/>
            <person name="Vidigal T.H.D.A."/>
            <person name="Brescovit A.D."/>
            <person name="Santos A.J."/>
        </authorList>
    </citation>
    <scope>NUCLEOTIDE SEQUENCE</scope>
    <source>
        <tissue evidence="1">Shoot tissue taken approximately 20 cm above the soil surface</tissue>
    </source>
</reference>
<accession>A0A0A9B3S4</accession>